<evidence type="ECO:0000313" key="10">
    <source>
        <dbReference type="Proteomes" id="UP000614200"/>
    </source>
</evidence>
<dbReference type="Proteomes" id="UP000614200">
    <property type="component" value="Unassembled WGS sequence"/>
</dbReference>
<gene>
    <name evidence="9" type="ORF">ISU02_17975</name>
</gene>
<evidence type="ECO:0000256" key="5">
    <source>
        <dbReference type="ARBA" id="ARBA00022801"/>
    </source>
</evidence>
<sequence>MIQKLANRIRKKFFQGQFKDEIEEAKFEYGLLLFIETLLDILGFIVIGLLLGCLDHLAVYLLTFAVVRLNAGGYHAKTFIGCFATITVMALTSVGILTYYNGPLFVYLTLGVLSGGMIMIMAPLDSISKPLSERQKRRCKVKTLYFTTGIMALSFVLYVLGYLDGFKMMTLALMGQMLSMIPIFYKYKKGEKYYENVI</sequence>
<keyword evidence="4 8" id="KW-0812">Transmembrane</keyword>
<name>A0ABR9ZX14_9FIRM</name>
<evidence type="ECO:0000256" key="4">
    <source>
        <dbReference type="ARBA" id="ARBA00022692"/>
    </source>
</evidence>
<evidence type="ECO:0000313" key="9">
    <source>
        <dbReference type="EMBL" id="MBF4694991.1"/>
    </source>
</evidence>
<keyword evidence="7 8" id="KW-0472">Membrane</keyword>
<feature type="transmembrane region" description="Helical" evidence="8">
    <location>
        <begin position="79"/>
        <end position="99"/>
    </location>
</feature>
<reference evidence="9 10" key="1">
    <citation type="submission" date="2020-11" db="EMBL/GenBank/DDBJ databases">
        <title>Fusibacter basophilias sp. nov.</title>
        <authorList>
            <person name="Qiu D."/>
        </authorList>
    </citation>
    <scope>NUCLEOTIDE SEQUENCE [LARGE SCALE GENOMIC DNA]</scope>
    <source>
        <strain evidence="9 10">Q10-2</strain>
    </source>
</reference>
<dbReference type="Pfam" id="PF04647">
    <property type="entry name" value="AgrB"/>
    <property type="match status" value="1"/>
</dbReference>
<dbReference type="RefSeq" id="WP_194703234.1">
    <property type="nucleotide sequence ID" value="NZ_JADKNH010000012.1"/>
</dbReference>
<feature type="transmembrane region" description="Helical" evidence="8">
    <location>
        <begin position="144"/>
        <end position="162"/>
    </location>
</feature>
<dbReference type="SMART" id="SM00793">
    <property type="entry name" value="AgrB"/>
    <property type="match status" value="1"/>
</dbReference>
<feature type="transmembrane region" description="Helical" evidence="8">
    <location>
        <begin position="168"/>
        <end position="185"/>
    </location>
</feature>
<accession>A0ABR9ZX14</accession>
<keyword evidence="6 8" id="KW-1133">Transmembrane helix</keyword>
<comment type="caution">
    <text evidence="9">The sequence shown here is derived from an EMBL/GenBank/DDBJ whole genome shotgun (WGS) entry which is preliminary data.</text>
</comment>
<dbReference type="EMBL" id="JADKNH010000012">
    <property type="protein sequence ID" value="MBF4694991.1"/>
    <property type="molecule type" value="Genomic_DNA"/>
</dbReference>
<protein>
    <submittedName>
        <fullName evidence="9">Accessory gene regulator B family protein</fullName>
    </submittedName>
</protein>
<dbReference type="InterPro" id="IPR006741">
    <property type="entry name" value="AgrB"/>
</dbReference>
<proteinExistence type="predicted"/>
<feature type="transmembrane region" description="Helical" evidence="8">
    <location>
        <begin position="41"/>
        <end position="67"/>
    </location>
</feature>
<organism evidence="9 10">
    <name type="scientific">Fusibacter ferrireducens</name>
    <dbReference type="NCBI Taxonomy" id="2785058"/>
    <lineage>
        <taxon>Bacteria</taxon>
        <taxon>Bacillati</taxon>
        <taxon>Bacillota</taxon>
        <taxon>Clostridia</taxon>
        <taxon>Eubacteriales</taxon>
        <taxon>Eubacteriales Family XII. Incertae Sedis</taxon>
        <taxon>Fusibacter</taxon>
    </lineage>
</organism>
<keyword evidence="3" id="KW-0645">Protease</keyword>
<evidence type="ECO:0000256" key="3">
    <source>
        <dbReference type="ARBA" id="ARBA00022670"/>
    </source>
</evidence>
<feature type="transmembrane region" description="Helical" evidence="8">
    <location>
        <begin position="105"/>
        <end position="124"/>
    </location>
</feature>
<keyword evidence="10" id="KW-1185">Reference proteome</keyword>
<evidence type="ECO:0000256" key="8">
    <source>
        <dbReference type="SAM" id="Phobius"/>
    </source>
</evidence>
<evidence type="ECO:0000256" key="7">
    <source>
        <dbReference type="ARBA" id="ARBA00023136"/>
    </source>
</evidence>
<keyword evidence="5" id="KW-0378">Hydrolase</keyword>
<keyword evidence="2" id="KW-0673">Quorum sensing</keyword>
<keyword evidence="1" id="KW-1003">Cell membrane</keyword>
<evidence type="ECO:0000256" key="2">
    <source>
        <dbReference type="ARBA" id="ARBA00022654"/>
    </source>
</evidence>
<evidence type="ECO:0000256" key="1">
    <source>
        <dbReference type="ARBA" id="ARBA00022475"/>
    </source>
</evidence>
<evidence type="ECO:0000256" key="6">
    <source>
        <dbReference type="ARBA" id="ARBA00022989"/>
    </source>
</evidence>